<evidence type="ECO:0000256" key="2">
    <source>
        <dbReference type="SAM" id="SignalP"/>
    </source>
</evidence>
<organism evidence="3 4">
    <name type="scientific">Clostridium thailandense</name>
    <dbReference type="NCBI Taxonomy" id="2794346"/>
    <lineage>
        <taxon>Bacteria</taxon>
        <taxon>Bacillati</taxon>
        <taxon>Bacillota</taxon>
        <taxon>Clostridia</taxon>
        <taxon>Eubacteriales</taxon>
        <taxon>Clostridiaceae</taxon>
        <taxon>Clostridium</taxon>
    </lineage>
</organism>
<gene>
    <name evidence="3" type="ORF">I6U48_04230</name>
</gene>
<keyword evidence="4" id="KW-1185">Reference proteome</keyword>
<evidence type="ECO:0000313" key="3">
    <source>
        <dbReference type="EMBL" id="MBV7272125.1"/>
    </source>
</evidence>
<proteinExistence type="predicted"/>
<accession>A0A949TVC2</accession>
<evidence type="ECO:0000313" key="4">
    <source>
        <dbReference type="Proteomes" id="UP000694308"/>
    </source>
</evidence>
<feature type="signal peptide" evidence="2">
    <location>
        <begin position="1"/>
        <end position="28"/>
    </location>
</feature>
<evidence type="ECO:0000256" key="1">
    <source>
        <dbReference type="SAM" id="MobiDB-lite"/>
    </source>
</evidence>
<evidence type="ECO:0008006" key="5">
    <source>
        <dbReference type="Google" id="ProtNLM"/>
    </source>
</evidence>
<dbReference type="PROSITE" id="PS51257">
    <property type="entry name" value="PROKAR_LIPOPROTEIN"/>
    <property type="match status" value="1"/>
</dbReference>
<dbReference type="EMBL" id="JAEEGC010000018">
    <property type="protein sequence ID" value="MBV7272125.1"/>
    <property type="molecule type" value="Genomic_DNA"/>
</dbReference>
<feature type="compositionally biased region" description="Low complexity" evidence="1">
    <location>
        <begin position="46"/>
        <end position="68"/>
    </location>
</feature>
<protein>
    <recommendedName>
        <fullName evidence="5">Lipoprotein</fullName>
    </recommendedName>
</protein>
<comment type="caution">
    <text evidence="3">The sequence shown here is derived from an EMBL/GenBank/DDBJ whole genome shotgun (WGS) entry which is preliminary data.</text>
</comment>
<feature type="compositionally biased region" description="Polar residues" evidence="1">
    <location>
        <begin position="28"/>
        <end position="38"/>
    </location>
</feature>
<keyword evidence="2" id="KW-0732">Signal</keyword>
<feature type="region of interest" description="Disordered" evidence="1">
    <location>
        <begin position="28"/>
        <end position="103"/>
    </location>
</feature>
<dbReference type="RefSeq" id="WP_218319156.1">
    <property type="nucleotide sequence ID" value="NZ_JAEEGC010000018.1"/>
</dbReference>
<name>A0A949TVC2_9CLOT</name>
<reference evidence="3" key="1">
    <citation type="submission" date="2020-12" db="EMBL/GenBank/DDBJ databases">
        <title>Clostridium thailandense sp. nov., a novel acetogenic bacterium isolated from peat land soil in Thailand.</title>
        <authorList>
            <person name="Chaikitkaew S."/>
            <person name="Birkeland N.K."/>
        </authorList>
    </citation>
    <scope>NUCLEOTIDE SEQUENCE</scope>
    <source>
        <strain evidence="3">PL3</strain>
    </source>
</reference>
<feature type="chain" id="PRO_5037006585" description="Lipoprotein" evidence="2">
    <location>
        <begin position="29"/>
        <end position="224"/>
    </location>
</feature>
<dbReference type="Proteomes" id="UP000694308">
    <property type="component" value="Unassembled WGS sequence"/>
</dbReference>
<sequence length="224" mass="24657">MTWLFNKKSIATTALALSLMFAGGCSNASNKSENNLDSTKAKNEANSQVNSVTTSENTTAANNSNSTNKSEDNSKSNGTPENTPKEKTSSSSSNVKDKASSEQNITEKVKNYIINGQGNKPEALKINWSKTFLDKVDVESLYKKYIANGGRADDLESFASYMTLNAPIPANWQELFEKDLYDTYGEKVVRLEHLQDDLYQAYIVKNGSEVPYVAVSARTGYYHG</sequence>
<dbReference type="AlphaFoldDB" id="A0A949TVC2"/>